<dbReference type="Gene3D" id="3.40.50.970">
    <property type="match status" value="1"/>
</dbReference>
<comment type="function">
    <text evidence="2">E1 component of the 2-oxoglutarate dehydrogenase (OGDH) complex which catalyzes the decarboxylation of 2-oxoglutarate, the first step in the conversion of 2-oxoglutarate to succinyl-CoA and CO(2).</text>
</comment>
<dbReference type="Gene3D" id="3.40.50.11610">
    <property type="entry name" value="Multifunctional 2-oxoglutarate metabolism enzyme, C-terminal domain"/>
    <property type="match status" value="1"/>
</dbReference>
<dbReference type="EMBL" id="QGKL01000042">
    <property type="protein sequence ID" value="PWQ93475.1"/>
    <property type="molecule type" value="Genomic_DNA"/>
</dbReference>
<dbReference type="Proteomes" id="UP000245506">
    <property type="component" value="Unassembled WGS sequence"/>
</dbReference>
<protein>
    <recommendedName>
        <fullName evidence="5">2-oxoglutarate dehydrogenase E1 component</fullName>
        <ecNumber evidence="4">1.2.4.2</ecNumber>
    </recommendedName>
    <alternativeName>
        <fullName evidence="8">Alpha-ketoglutarate dehydrogenase</fullName>
    </alternativeName>
</protein>
<proteinExistence type="inferred from homology"/>
<dbReference type="InterPro" id="IPR029061">
    <property type="entry name" value="THDP-binding"/>
</dbReference>
<dbReference type="GO" id="GO:0005829">
    <property type="term" value="C:cytosol"/>
    <property type="evidence" value="ECO:0007669"/>
    <property type="project" value="TreeGrafter"/>
</dbReference>
<evidence type="ECO:0000256" key="7">
    <source>
        <dbReference type="ARBA" id="ARBA00023052"/>
    </source>
</evidence>
<dbReference type="Pfam" id="PF00676">
    <property type="entry name" value="E1_dh"/>
    <property type="match status" value="1"/>
</dbReference>
<keyword evidence="6 10" id="KW-0560">Oxidoreductase</keyword>
<dbReference type="Pfam" id="PF02779">
    <property type="entry name" value="Transket_pyr"/>
    <property type="match status" value="1"/>
</dbReference>
<comment type="cofactor">
    <cofactor evidence="1">
        <name>thiamine diphosphate</name>
        <dbReference type="ChEBI" id="CHEBI:58937"/>
    </cofactor>
</comment>
<dbReference type="Gene3D" id="1.10.287.1150">
    <property type="entry name" value="TPP helical domain"/>
    <property type="match status" value="1"/>
</dbReference>
<dbReference type="GO" id="GO:0045252">
    <property type="term" value="C:oxoglutarate dehydrogenase complex"/>
    <property type="evidence" value="ECO:0007669"/>
    <property type="project" value="TreeGrafter"/>
</dbReference>
<gene>
    <name evidence="10" type="primary">sucA</name>
    <name evidence="10" type="ORF">DKT75_17790</name>
</gene>
<keyword evidence="7" id="KW-0786">Thiamine pyrophosphate</keyword>
<evidence type="ECO:0000256" key="4">
    <source>
        <dbReference type="ARBA" id="ARBA00012280"/>
    </source>
</evidence>
<evidence type="ECO:0000256" key="1">
    <source>
        <dbReference type="ARBA" id="ARBA00001964"/>
    </source>
</evidence>
<dbReference type="OrthoDB" id="9759785at2"/>
<evidence type="ECO:0000256" key="8">
    <source>
        <dbReference type="ARBA" id="ARBA00030680"/>
    </source>
</evidence>
<name>A0A317C499_9GAMM</name>
<dbReference type="PANTHER" id="PTHR23152:SF4">
    <property type="entry name" value="2-OXOADIPATE DEHYDROGENASE COMPLEX COMPONENT E1"/>
    <property type="match status" value="1"/>
</dbReference>
<dbReference type="RefSeq" id="WP_109825294.1">
    <property type="nucleotide sequence ID" value="NZ_QGKL01000042.1"/>
</dbReference>
<comment type="similarity">
    <text evidence="3">Belongs to the alpha-ketoglutarate dehydrogenase family.</text>
</comment>
<comment type="caution">
    <text evidence="10">The sequence shown here is derived from an EMBL/GenBank/DDBJ whole genome shotgun (WGS) entry which is preliminary data.</text>
</comment>
<evidence type="ECO:0000313" key="10">
    <source>
        <dbReference type="EMBL" id="PWQ93475.1"/>
    </source>
</evidence>
<dbReference type="NCBIfam" id="NF006914">
    <property type="entry name" value="PRK09404.1"/>
    <property type="match status" value="1"/>
</dbReference>
<dbReference type="Gene3D" id="3.40.50.12470">
    <property type="match status" value="1"/>
</dbReference>
<dbReference type="EC" id="1.2.4.2" evidence="4"/>
<evidence type="ECO:0000313" key="11">
    <source>
        <dbReference type="Proteomes" id="UP000245506"/>
    </source>
</evidence>
<dbReference type="InterPro" id="IPR032106">
    <property type="entry name" value="2-oxogl_dehyd_N"/>
</dbReference>
<dbReference type="PIRSF" id="PIRSF000157">
    <property type="entry name" value="Oxoglu_dh_E1"/>
    <property type="match status" value="1"/>
</dbReference>
<dbReference type="FunFam" id="1.10.287.1150:FF:000004">
    <property type="entry name" value="2-oxoglutarate dehydrogenase E1 component"/>
    <property type="match status" value="1"/>
</dbReference>
<dbReference type="CDD" id="cd02016">
    <property type="entry name" value="TPP_E1_OGDC_like"/>
    <property type="match status" value="1"/>
</dbReference>
<dbReference type="InterPro" id="IPR031717">
    <property type="entry name" value="ODO-1/KGD_C"/>
</dbReference>
<sequence>MATTQQTTFEKMRKDSMLDGSSAVYLESMYESYLEDPSSVTDNWRRYFDELPVDSESNGSEAHHSVVRDQFRNLGMKLQAATVSGDDAHREKQVKVLQLINSYRFLGHMKAKTNPLAEGEVVNVPELTLAYHSLSKSDLETVFNTGSLAGVDDLKLKDIVARLEGIYCDTTGAQYMYISNTEEKRWIQGELARNYTTSTFDTERRKYLLKQLVAAEGLERYLGSKYVGQKRFSLEGGDSLVPMLDELIQHTGSQGMREIVIGMAHRGRLNVLINIMGKSPAMLFNEFAGSVDNGGRSGDVKYHMGYSSDMQTKGGPVHLAMAFNPSHLEIVGPVVIGASRARQDRRDPEDARRSVMPIVIHGDAALAGQGVNMEMLNMSDTRGYHTHGTIHIVVNNQVGFTTSAIADARSTEYCTDIAKMIGSPVFHVNADDPEAVINVTRMAVDYRAKFRKDVFIDLVCYRRHGHNEADEPSATQPLMYKKIKARATAQSLYAERLIKAGVVTKEDVAGYIADYRKALEDGASTVPHLIPEGQHQQDFPINWARFGGTSWDDEVDTTITEEAYKRLGMALTTAPEGFRLNARVKAVVKKREQMANLEAPADWGFGENLAYASILDGGNPIRISGEDVGRGTFFHRHAVFHEQDTGKLHIPLEHIDNDPKSFAIIDSLLSEEAVLAFEYGYAATEADKLVIWEAQFGDFANGAQMVIDQFISSAHQKWALHCGLVMLLPHGYEGMGPEHSSARLERFMQLCAQENMQVCVPSTPAQIFHMLRRQICRDYRTPLIVMTPKSLLRHPAAVNEMADFTEHGFQNVIDEVNDMDVNKVTDVILCSGKIYYELLDRRNSEALEHVAIVRVEQLYPFPAIDLDKILAKYPNIEKHIWVQEEPFNQGAWLSIQPAIREVLGEDAKLVPVTRASMAAPAEGSHKAHVIAQEKIIVTALGLG</sequence>
<dbReference type="GO" id="GO:0030976">
    <property type="term" value="F:thiamine pyrophosphate binding"/>
    <property type="evidence" value="ECO:0007669"/>
    <property type="project" value="InterPro"/>
</dbReference>
<evidence type="ECO:0000256" key="6">
    <source>
        <dbReference type="ARBA" id="ARBA00023002"/>
    </source>
</evidence>
<evidence type="ECO:0000256" key="2">
    <source>
        <dbReference type="ARBA" id="ARBA00003906"/>
    </source>
</evidence>
<dbReference type="InterPro" id="IPR001017">
    <property type="entry name" value="DH_E1"/>
</dbReference>
<dbReference type="AlphaFoldDB" id="A0A317C499"/>
<dbReference type="SUPFAM" id="SSF52518">
    <property type="entry name" value="Thiamin diphosphate-binding fold (THDP-binding)"/>
    <property type="match status" value="2"/>
</dbReference>
<dbReference type="InterPro" id="IPR042179">
    <property type="entry name" value="KGD_C_sf"/>
</dbReference>
<dbReference type="NCBIfam" id="NF008907">
    <property type="entry name" value="PRK12270.1"/>
    <property type="match status" value="1"/>
</dbReference>
<evidence type="ECO:0000259" key="9">
    <source>
        <dbReference type="SMART" id="SM00861"/>
    </source>
</evidence>
<dbReference type="NCBIfam" id="TIGR00239">
    <property type="entry name" value="2oxo_dh_E1"/>
    <property type="match status" value="1"/>
</dbReference>
<dbReference type="GO" id="GO:0004591">
    <property type="term" value="F:oxoglutarate dehydrogenase (succinyl-transferring) activity"/>
    <property type="evidence" value="ECO:0007669"/>
    <property type="project" value="UniProtKB-EC"/>
</dbReference>
<dbReference type="GO" id="GO:0006099">
    <property type="term" value="P:tricarboxylic acid cycle"/>
    <property type="evidence" value="ECO:0007669"/>
    <property type="project" value="TreeGrafter"/>
</dbReference>
<evidence type="ECO:0000256" key="3">
    <source>
        <dbReference type="ARBA" id="ARBA00006936"/>
    </source>
</evidence>
<accession>A0A317C499</accession>
<feature type="domain" description="Transketolase-like pyrimidine-binding" evidence="9">
    <location>
        <begin position="601"/>
        <end position="794"/>
    </location>
</feature>
<dbReference type="Pfam" id="PF16078">
    <property type="entry name" value="2-oxogl_dehyd_N"/>
    <property type="match status" value="1"/>
</dbReference>
<evidence type="ECO:0000256" key="5">
    <source>
        <dbReference type="ARBA" id="ARBA00013321"/>
    </source>
</evidence>
<dbReference type="InterPro" id="IPR011603">
    <property type="entry name" value="2oxoglutarate_DH_E1"/>
</dbReference>
<dbReference type="InterPro" id="IPR005475">
    <property type="entry name" value="Transketolase-like_Pyr-bd"/>
</dbReference>
<dbReference type="PANTHER" id="PTHR23152">
    <property type="entry name" value="2-OXOGLUTARATE DEHYDROGENASE"/>
    <property type="match status" value="1"/>
</dbReference>
<reference evidence="10 11" key="1">
    <citation type="submission" date="2018-05" db="EMBL/GenBank/DDBJ databases">
        <title>Leucothrix arctica sp. nov., isolated from Arctic seawater.</title>
        <authorList>
            <person name="Choi A."/>
            <person name="Baek K."/>
        </authorList>
    </citation>
    <scope>NUCLEOTIDE SEQUENCE [LARGE SCALE GENOMIC DNA]</scope>
    <source>
        <strain evidence="10 11">IMCC9719</strain>
    </source>
</reference>
<dbReference type="Pfam" id="PF16870">
    <property type="entry name" value="OxoGdeHyase_C"/>
    <property type="match status" value="1"/>
</dbReference>
<organism evidence="10 11">
    <name type="scientific">Leucothrix arctica</name>
    <dbReference type="NCBI Taxonomy" id="1481894"/>
    <lineage>
        <taxon>Bacteria</taxon>
        <taxon>Pseudomonadati</taxon>
        <taxon>Pseudomonadota</taxon>
        <taxon>Gammaproteobacteria</taxon>
        <taxon>Thiotrichales</taxon>
        <taxon>Thiotrichaceae</taxon>
        <taxon>Leucothrix</taxon>
    </lineage>
</organism>
<dbReference type="SMART" id="SM00861">
    <property type="entry name" value="Transket_pyr"/>
    <property type="match status" value="1"/>
</dbReference>
<keyword evidence="11" id="KW-1185">Reference proteome</keyword>